<feature type="compositionally biased region" description="Polar residues" evidence="2">
    <location>
        <begin position="503"/>
        <end position="515"/>
    </location>
</feature>
<name>A0A0D7BM02_9AGAR</name>
<accession>A0A0D7BM02</accession>
<evidence type="ECO:0000313" key="3">
    <source>
        <dbReference type="EMBL" id="KIY70631.1"/>
    </source>
</evidence>
<evidence type="ECO:0000313" key="4">
    <source>
        <dbReference type="Proteomes" id="UP000054007"/>
    </source>
</evidence>
<reference evidence="3 4" key="1">
    <citation type="journal article" date="2015" name="Fungal Genet. Biol.">
        <title>Evolution of novel wood decay mechanisms in Agaricales revealed by the genome sequences of Fistulina hepatica and Cylindrobasidium torrendii.</title>
        <authorList>
            <person name="Floudas D."/>
            <person name="Held B.W."/>
            <person name="Riley R."/>
            <person name="Nagy L.G."/>
            <person name="Koehler G."/>
            <person name="Ransdell A.S."/>
            <person name="Younus H."/>
            <person name="Chow J."/>
            <person name="Chiniquy J."/>
            <person name="Lipzen A."/>
            <person name="Tritt A."/>
            <person name="Sun H."/>
            <person name="Haridas S."/>
            <person name="LaButti K."/>
            <person name="Ohm R.A."/>
            <person name="Kues U."/>
            <person name="Blanchette R.A."/>
            <person name="Grigoriev I.V."/>
            <person name="Minto R.E."/>
            <person name="Hibbett D.S."/>
        </authorList>
    </citation>
    <scope>NUCLEOTIDE SEQUENCE [LARGE SCALE GENOMIC DNA]</scope>
    <source>
        <strain evidence="3 4">FP15055 ss-10</strain>
    </source>
</reference>
<dbReference type="AlphaFoldDB" id="A0A0D7BM02"/>
<keyword evidence="1" id="KW-0175">Coiled coil</keyword>
<feature type="coiled-coil region" evidence="1">
    <location>
        <begin position="338"/>
        <end position="365"/>
    </location>
</feature>
<dbReference type="Proteomes" id="UP000054007">
    <property type="component" value="Unassembled WGS sequence"/>
</dbReference>
<feature type="compositionally biased region" description="Low complexity" evidence="2">
    <location>
        <begin position="489"/>
        <end position="502"/>
    </location>
</feature>
<dbReference type="EMBL" id="KN880465">
    <property type="protein sequence ID" value="KIY70631.1"/>
    <property type="molecule type" value="Genomic_DNA"/>
</dbReference>
<organism evidence="3 4">
    <name type="scientific">Cylindrobasidium torrendii FP15055 ss-10</name>
    <dbReference type="NCBI Taxonomy" id="1314674"/>
    <lineage>
        <taxon>Eukaryota</taxon>
        <taxon>Fungi</taxon>
        <taxon>Dikarya</taxon>
        <taxon>Basidiomycota</taxon>
        <taxon>Agaricomycotina</taxon>
        <taxon>Agaricomycetes</taxon>
        <taxon>Agaricomycetidae</taxon>
        <taxon>Agaricales</taxon>
        <taxon>Marasmiineae</taxon>
        <taxon>Physalacriaceae</taxon>
        <taxon>Cylindrobasidium</taxon>
    </lineage>
</organism>
<keyword evidence="4" id="KW-1185">Reference proteome</keyword>
<evidence type="ECO:0000256" key="2">
    <source>
        <dbReference type="SAM" id="MobiDB-lite"/>
    </source>
</evidence>
<gene>
    <name evidence="3" type="ORF">CYLTODRAFT_174854</name>
</gene>
<sequence length="528" mass="58645">MPSSPSGFDVLNPTCSLSFHKPAPVTELKDKDIIAALDWPFPHGSSTAFPWHSHIASTSCDEEEIYEIVFDSPDTALRAFATRHGAMVPTIPSFALNFIVAGYPKGPARLIDRDSLPGGVDEMYDALSSHGKIFRIIDATYVWFWDPIALSSTSLLREAIWPMSLEVHELSDSVSGAQVEMGTVITQDICHYLSKVSTEQSLFVSCSTDKMSLRLGFSGPENASEALAALRIYEFQGRRMHVDYSAEAEPQDTCSTRTGTISAEHCDLRPAGRASTTSDTPVLNADTQIEWLTAELKRERQLRRDAVAAMLDGEIELGRLEEQVAIGLKKILEHSLNKERAREHMQCLTARAMELEGEVAVAQETNENLVHGNEALQRKVDSQAKVIGDLTQAAIEADVRERRRNEAQSRVDAQYKIEKEKAEAKISKIKASNAHLTEERSALGEEVRKREGSMEALGRLHQASLTALRMKNANLSKEVEDLKAKNDSLSKVPSKPSSRSSRTLGRQRQNWYQSKTAHRCNGLIWSSR</sequence>
<feature type="region of interest" description="Disordered" evidence="2">
    <location>
        <begin position="482"/>
        <end position="515"/>
    </location>
</feature>
<proteinExistence type="predicted"/>
<evidence type="ECO:0000256" key="1">
    <source>
        <dbReference type="SAM" id="Coils"/>
    </source>
</evidence>
<protein>
    <submittedName>
        <fullName evidence="3">Uncharacterized protein</fullName>
    </submittedName>
</protein>